<protein>
    <submittedName>
        <fullName evidence="2">Glycoside hydrolase family 127 protein</fullName>
    </submittedName>
</protein>
<proteinExistence type="predicted"/>
<dbReference type="GO" id="GO:0016787">
    <property type="term" value="F:hydrolase activity"/>
    <property type="evidence" value="ECO:0007669"/>
    <property type="project" value="UniProtKB-KW"/>
</dbReference>
<reference evidence="2" key="1">
    <citation type="submission" date="2022-01" db="EMBL/GenBank/DDBJ databases">
        <title>Paenibacillus spongiae sp. nov., isolated from marine sponge.</title>
        <authorList>
            <person name="Li Z."/>
            <person name="Zhang M."/>
        </authorList>
    </citation>
    <scope>NUCLEOTIDE SEQUENCE</scope>
    <source>
        <strain evidence="2">PHS-Z3</strain>
    </source>
</reference>
<dbReference type="PANTHER" id="PTHR43465:SF2">
    <property type="entry name" value="DUF1680 DOMAIN PROTEIN (AFU_ORTHOLOGUE AFUA_1G08910)"/>
    <property type="match status" value="1"/>
</dbReference>
<dbReference type="Pfam" id="PF07944">
    <property type="entry name" value="Beta-AFase-like_GH127_cat"/>
    <property type="match status" value="1"/>
</dbReference>
<sequence>MIEAAIAHYYSTNSKRFLNIMKRFADCIDSAFKLNVNEYYSTPGDQELELALVRLWQATGEERYLELSKHFVDRRWNNALYRPNGSNYTIVTITTIPYFAYANREAGDMAVWLKKEFALS</sequence>
<dbReference type="EMBL" id="CP091430">
    <property type="protein sequence ID" value="UVI29286.1"/>
    <property type="molecule type" value="Genomic_DNA"/>
</dbReference>
<dbReference type="InterPro" id="IPR049174">
    <property type="entry name" value="Beta-AFase-like"/>
</dbReference>
<accession>A0ABY5S5V1</accession>
<evidence type="ECO:0000313" key="3">
    <source>
        <dbReference type="Proteomes" id="UP001057877"/>
    </source>
</evidence>
<evidence type="ECO:0000313" key="2">
    <source>
        <dbReference type="EMBL" id="UVI29286.1"/>
    </source>
</evidence>
<organism evidence="2 3">
    <name type="scientific">Paenibacillus spongiae</name>
    <dbReference type="NCBI Taxonomy" id="2909671"/>
    <lineage>
        <taxon>Bacteria</taxon>
        <taxon>Bacillati</taxon>
        <taxon>Bacillota</taxon>
        <taxon>Bacilli</taxon>
        <taxon>Bacillales</taxon>
        <taxon>Paenibacillaceae</taxon>
        <taxon>Paenibacillus</taxon>
    </lineage>
</organism>
<dbReference type="PANTHER" id="PTHR43465">
    <property type="entry name" value="DUF1680 DOMAIN PROTEIN (AFU_ORTHOLOGUE AFUA_1G08910)"/>
    <property type="match status" value="1"/>
</dbReference>
<keyword evidence="3" id="KW-1185">Reference proteome</keyword>
<dbReference type="InterPro" id="IPR012878">
    <property type="entry name" value="Beta-AFase-like_GH127_cat"/>
</dbReference>
<name>A0ABY5S5V1_9BACL</name>
<evidence type="ECO:0000259" key="1">
    <source>
        <dbReference type="Pfam" id="PF07944"/>
    </source>
</evidence>
<keyword evidence="2" id="KW-0378">Hydrolase</keyword>
<gene>
    <name evidence="2" type="ORF">L1F29_28285</name>
</gene>
<feature type="domain" description="Non-reducing end beta-L-arabinofuranosidase-like GH127 catalytic" evidence="1">
    <location>
        <begin position="1"/>
        <end position="78"/>
    </location>
</feature>
<dbReference type="InterPro" id="IPR008928">
    <property type="entry name" value="6-hairpin_glycosidase_sf"/>
</dbReference>
<dbReference type="RefSeq" id="WP_258385375.1">
    <property type="nucleotide sequence ID" value="NZ_CP091430.1"/>
</dbReference>
<dbReference type="SUPFAM" id="SSF48208">
    <property type="entry name" value="Six-hairpin glycosidases"/>
    <property type="match status" value="1"/>
</dbReference>
<dbReference type="Proteomes" id="UP001057877">
    <property type="component" value="Chromosome"/>
</dbReference>